<reference evidence="1 2" key="1">
    <citation type="submission" date="2021-03" db="EMBL/GenBank/DDBJ databases">
        <title>Sequencing the genomes of 1000 actinobacteria strains.</title>
        <authorList>
            <person name="Klenk H.-P."/>
        </authorList>
    </citation>
    <scope>NUCLEOTIDE SEQUENCE [LARGE SCALE GENOMIC DNA]</scope>
    <source>
        <strain evidence="1 2">DSM 12936</strain>
    </source>
</reference>
<organism evidence="1 2">
    <name type="scientific">Microlunatus capsulatus</name>
    <dbReference type="NCBI Taxonomy" id="99117"/>
    <lineage>
        <taxon>Bacteria</taxon>
        <taxon>Bacillati</taxon>
        <taxon>Actinomycetota</taxon>
        <taxon>Actinomycetes</taxon>
        <taxon>Propionibacteriales</taxon>
        <taxon>Propionibacteriaceae</taxon>
        <taxon>Microlunatus</taxon>
    </lineage>
</organism>
<comment type="caution">
    <text evidence="1">The sequence shown here is derived from an EMBL/GenBank/DDBJ whole genome shotgun (WGS) entry which is preliminary data.</text>
</comment>
<keyword evidence="2" id="KW-1185">Reference proteome</keyword>
<evidence type="ECO:0008006" key="3">
    <source>
        <dbReference type="Google" id="ProtNLM"/>
    </source>
</evidence>
<evidence type="ECO:0000313" key="1">
    <source>
        <dbReference type="EMBL" id="MBP2419068.1"/>
    </source>
</evidence>
<accession>A0ABS4ZFQ4</accession>
<protein>
    <recommendedName>
        <fullName evidence="3">ACT domain-containing protein</fullName>
    </recommendedName>
</protein>
<sequence length="224" mass="23278">MHLMRVRMAKGATTLGSVATRLGEAGVDIARLQTRRKDEHHVVLDLLLDVPAGQPLEVVLHRCQEVEGVDVEQLVRYPAGADLHQDLELVQRLDRCDPAVAPQVLATAAPLLCGGTWAALVALPDRVLFQTSRAPALRASDLAPLADVTGTCAVEVLDGCPAGSGPTQLAVVALPPAGEALLVARTGREPFSPAELTRLRHLAEVAAGTATTSLPAVPAAGATG</sequence>
<dbReference type="Proteomes" id="UP000758168">
    <property type="component" value="Unassembled WGS sequence"/>
</dbReference>
<evidence type="ECO:0000313" key="2">
    <source>
        <dbReference type="Proteomes" id="UP000758168"/>
    </source>
</evidence>
<name>A0ABS4ZFQ4_9ACTN</name>
<dbReference type="RefSeq" id="WP_210059161.1">
    <property type="nucleotide sequence ID" value="NZ_BAAAMH010000011.1"/>
</dbReference>
<proteinExistence type="predicted"/>
<gene>
    <name evidence="1" type="ORF">JOF54_003990</name>
</gene>
<dbReference type="EMBL" id="JAGIOB010000001">
    <property type="protein sequence ID" value="MBP2419068.1"/>
    <property type="molecule type" value="Genomic_DNA"/>
</dbReference>